<comment type="caution">
    <text evidence="2">The sequence shown here is derived from an EMBL/GenBank/DDBJ whole genome shotgun (WGS) entry which is preliminary data.</text>
</comment>
<feature type="compositionally biased region" description="Polar residues" evidence="1">
    <location>
        <begin position="79"/>
        <end position="93"/>
    </location>
</feature>
<evidence type="ECO:0000313" key="3">
    <source>
        <dbReference type="Proteomes" id="UP000824998"/>
    </source>
</evidence>
<dbReference type="Proteomes" id="UP000824998">
    <property type="component" value="Unassembled WGS sequence"/>
</dbReference>
<proteinExistence type="predicted"/>
<dbReference type="EMBL" id="MU251814">
    <property type="protein sequence ID" value="KAG9229105.1"/>
    <property type="molecule type" value="Genomic_DNA"/>
</dbReference>
<dbReference type="AlphaFoldDB" id="A0A9P7Y8J2"/>
<organism evidence="2 3">
    <name type="scientific">Amylocarpus encephaloides</name>
    <dbReference type="NCBI Taxonomy" id="45428"/>
    <lineage>
        <taxon>Eukaryota</taxon>
        <taxon>Fungi</taxon>
        <taxon>Dikarya</taxon>
        <taxon>Ascomycota</taxon>
        <taxon>Pezizomycotina</taxon>
        <taxon>Leotiomycetes</taxon>
        <taxon>Helotiales</taxon>
        <taxon>Helotiales incertae sedis</taxon>
        <taxon>Amylocarpus</taxon>
    </lineage>
</organism>
<name>A0A9P7Y8J2_9HELO</name>
<accession>A0A9P7Y8J2</accession>
<reference evidence="2" key="1">
    <citation type="journal article" date="2021" name="IMA Fungus">
        <title>Genomic characterization of three marine fungi, including Emericellopsis atlantica sp. nov. with signatures of a generalist lifestyle and marine biomass degradation.</title>
        <authorList>
            <person name="Hagestad O.C."/>
            <person name="Hou L."/>
            <person name="Andersen J.H."/>
            <person name="Hansen E.H."/>
            <person name="Altermark B."/>
            <person name="Li C."/>
            <person name="Kuhnert E."/>
            <person name="Cox R.J."/>
            <person name="Crous P.W."/>
            <person name="Spatafora J.W."/>
            <person name="Lail K."/>
            <person name="Amirebrahimi M."/>
            <person name="Lipzen A."/>
            <person name="Pangilinan J."/>
            <person name="Andreopoulos W."/>
            <person name="Hayes R.D."/>
            <person name="Ng V."/>
            <person name="Grigoriev I.V."/>
            <person name="Jackson S.A."/>
            <person name="Sutton T.D.S."/>
            <person name="Dobson A.D.W."/>
            <person name="Rama T."/>
        </authorList>
    </citation>
    <scope>NUCLEOTIDE SEQUENCE</scope>
    <source>
        <strain evidence="2">TRa018bII</strain>
    </source>
</reference>
<sequence>MSRSDVAVIETPIGTGSDAGMVQGAHDQEVLQGRAILQDSSPSRSQEADASAGAGAGDGVASTKRNETNETNVANNATQASTRNATDATITAISNGNSPSNPSSQPRSLQGHDALQPSRKPESSTKMEQPSNRTSTAHLRISPHTTPSSSLHQQEGKGGQGESAEEDGGALAPAVPREEIPKADCTSATILVTPHRQGQENLGGGHGAMIVEHTESGKTRFCQFPFTGMFLFSYLYKSSGSGLPLINTNSATCKHCTRDWESRVGS</sequence>
<feature type="region of interest" description="Disordered" evidence="1">
    <location>
        <begin position="36"/>
        <end position="170"/>
    </location>
</feature>
<evidence type="ECO:0000313" key="2">
    <source>
        <dbReference type="EMBL" id="KAG9229105.1"/>
    </source>
</evidence>
<evidence type="ECO:0000256" key="1">
    <source>
        <dbReference type="SAM" id="MobiDB-lite"/>
    </source>
</evidence>
<feature type="compositionally biased region" description="Low complexity" evidence="1">
    <location>
        <begin position="69"/>
        <end position="78"/>
    </location>
</feature>
<feature type="compositionally biased region" description="Polar residues" evidence="1">
    <location>
        <begin position="126"/>
        <end position="153"/>
    </location>
</feature>
<gene>
    <name evidence="2" type="ORF">BJ875DRAFT_208899</name>
</gene>
<protein>
    <submittedName>
        <fullName evidence="2">Uncharacterized protein</fullName>
    </submittedName>
</protein>
<keyword evidence="3" id="KW-1185">Reference proteome</keyword>
<feature type="region of interest" description="Disordered" evidence="1">
    <location>
        <begin position="1"/>
        <end position="23"/>
    </location>
</feature>
<feature type="compositionally biased region" description="Low complexity" evidence="1">
    <location>
        <begin position="94"/>
        <end position="108"/>
    </location>
</feature>